<proteinExistence type="predicted"/>
<dbReference type="Proteomes" id="UP000244005">
    <property type="component" value="Unassembled WGS sequence"/>
</dbReference>
<gene>
    <name evidence="1" type="ORF">MARPO_0068s0067</name>
</gene>
<evidence type="ECO:0000313" key="2">
    <source>
        <dbReference type="Proteomes" id="UP000244005"/>
    </source>
</evidence>
<name>A0A2R6WPV1_MARPO</name>
<dbReference type="AlphaFoldDB" id="A0A2R6WPV1"/>
<protein>
    <submittedName>
        <fullName evidence="1">Uncharacterized protein</fullName>
    </submittedName>
</protein>
<dbReference type="EMBL" id="KZ772740">
    <property type="protein sequence ID" value="PTQ35853.1"/>
    <property type="molecule type" value="Genomic_DNA"/>
</dbReference>
<evidence type="ECO:0000313" key="1">
    <source>
        <dbReference type="EMBL" id="PTQ35853.1"/>
    </source>
</evidence>
<dbReference type="Gramene" id="Mp7g09140.1">
    <property type="protein sequence ID" value="Mp7g09140.1.cds1"/>
    <property type="gene ID" value="Mp7g09140"/>
</dbReference>
<sequence>MQVNGPHAPVRGTFWIEWGCGFFVSEHMDLKALAFSLRLVSVWGWGARGERGKESARACPEQTSVLKVKIVDFKNSASV</sequence>
<reference evidence="2" key="1">
    <citation type="journal article" date="2017" name="Cell">
        <title>Insights into land plant evolution garnered from the Marchantia polymorpha genome.</title>
        <authorList>
            <person name="Bowman J.L."/>
            <person name="Kohchi T."/>
            <person name="Yamato K.T."/>
            <person name="Jenkins J."/>
            <person name="Shu S."/>
            <person name="Ishizaki K."/>
            <person name="Yamaoka S."/>
            <person name="Nishihama R."/>
            <person name="Nakamura Y."/>
            <person name="Berger F."/>
            <person name="Adam C."/>
            <person name="Aki S.S."/>
            <person name="Althoff F."/>
            <person name="Araki T."/>
            <person name="Arteaga-Vazquez M.A."/>
            <person name="Balasubrmanian S."/>
            <person name="Barry K."/>
            <person name="Bauer D."/>
            <person name="Boehm C.R."/>
            <person name="Briginshaw L."/>
            <person name="Caballero-Perez J."/>
            <person name="Catarino B."/>
            <person name="Chen F."/>
            <person name="Chiyoda S."/>
            <person name="Chovatia M."/>
            <person name="Davies K.M."/>
            <person name="Delmans M."/>
            <person name="Demura T."/>
            <person name="Dierschke T."/>
            <person name="Dolan L."/>
            <person name="Dorantes-Acosta A.E."/>
            <person name="Eklund D.M."/>
            <person name="Florent S.N."/>
            <person name="Flores-Sandoval E."/>
            <person name="Fujiyama A."/>
            <person name="Fukuzawa H."/>
            <person name="Galik B."/>
            <person name="Grimanelli D."/>
            <person name="Grimwood J."/>
            <person name="Grossniklaus U."/>
            <person name="Hamada T."/>
            <person name="Haseloff J."/>
            <person name="Hetherington A.J."/>
            <person name="Higo A."/>
            <person name="Hirakawa Y."/>
            <person name="Hundley H.N."/>
            <person name="Ikeda Y."/>
            <person name="Inoue K."/>
            <person name="Inoue S.I."/>
            <person name="Ishida S."/>
            <person name="Jia Q."/>
            <person name="Kakita M."/>
            <person name="Kanazawa T."/>
            <person name="Kawai Y."/>
            <person name="Kawashima T."/>
            <person name="Kennedy M."/>
            <person name="Kinose K."/>
            <person name="Kinoshita T."/>
            <person name="Kohara Y."/>
            <person name="Koide E."/>
            <person name="Komatsu K."/>
            <person name="Kopischke S."/>
            <person name="Kubo M."/>
            <person name="Kyozuka J."/>
            <person name="Lagercrantz U."/>
            <person name="Lin S.S."/>
            <person name="Lindquist E."/>
            <person name="Lipzen A.M."/>
            <person name="Lu C.W."/>
            <person name="De Luna E."/>
            <person name="Martienssen R.A."/>
            <person name="Minamino N."/>
            <person name="Mizutani M."/>
            <person name="Mizutani M."/>
            <person name="Mochizuki N."/>
            <person name="Monte I."/>
            <person name="Mosher R."/>
            <person name="Nagasaki H."/>
            <person name="Nakagami H."/>
            <person name="Naramoto S."/>
            <person name="Nishitani K."/>
            <person name="Ohtani M."/>
            <person name="Okamoto T."/>
            <person name="Okumura M."/>
            <person name="Phillips J."/>
            <person name="Pollak B."/>
            <person name="Reinders A."/>
            <person name="Rovekamp M."/>
            <person name="Sano R."/>
            <person name="Sawa S."/>
            <person name="Schmid M.W."/>
            <person name="Shirakawa M."/>
            <person name="Solano R."/>
            <person name="Spunde A."/>
            <person name="Suetsugu N."/>
            <person name="Sugano S."/>
            <person name="Sugiyama A."/>
            <person name="Sun R."/>
            <person name="Suzuki Y."/>
            <person name="Takenaka M."/>
            <person name="Takezawa D."/>
            <person name="Tomogane H."/>
            <person name="Tsuzuki M."/>
            <person name="Ueda T."/>
            <person name="Umeda M."/>
            <person name="Ward J.M."/>
            <person name="Watanabe Y."/>
            <person name="Yazaki K."/>
            <person name="Yokoyama R."/>
            <person name="Yoshitake Y."/>
            <person name="Yotsui I."/>
            <person name="Zachgo S."/>
            <person name="Schmutz J."/>
        </authorList>
    </citation>
    <scope>NUCLEOTIDE SEQUENCE [LARGE SCALE GENOMIC DNA]</scope>
    <source>
        <strain evidence="2">Tak-1</strain>
    </source>
</reference>
<organism evidence="1 2">
    <name type="scientific">Marchantia polymorpha</name>
    <name type="common">Common liverwort</name>
    <name type="synonym">Marchantia aquatica</name>
    <dbReference type="NCBI Taxonomy" id="3197"/>
    <lineage>
        <taxon>Eukaryota</taxon>
        <taxon>Viridiplantae</taxon>
        <taxon>Streptophyta</taxon>
        <taxon>Embryophyta</taxon>
        <taxon>Marchantiophyta</taxon>
        <taxon>Marchantiopsida</taxon>
        <taxon>Marchantiidae</taxon>
        <taxon>Marchantiales</taxon>
        <taxon>Marchantiaceae</taxon>
        <taxon>Marchantia</taxon>
    </lineage>
</organism>
<accession>A0A2R6WPV1</accession>
<keyword evidence="2" id="KW-1185">Reference proteome</keyword>